<feature type="transmembrane region" description="Helical" evidence="1">
    <location>
        <begin position="12"/>
        <end position="30"/>
    </location>
</feature>
<dbReference type="EMBL" id="FTPS01000001">
    <property type="protein sequence ID" value="SIT81902.1"/>
    <property type="molecule type" value="Genomic_DNA"/>
</dbReference>
<evidence type="ECO:0000256" key="1">
    <source>
        <dbReference type="SAM" id="Phobius"/>
    </source>
</evidence>
<protein>
    <submittedName>
        <fullName evidence="2">Uncharacterized protein</fullName>
    </submittedName>
</protein>
<keyword evidence="1" id="KW-1133">Transmembrane helix</keyword>
<dbReference type="STRING" id="515897.SAMN05421849_1574"/>
<keyword evidence="3" id="KW-1185">Reference proteome</keyword>
<evidence type="ECO:0000313" key="3">
    <source>
        <dbReference type="Proteomes" id="UP000192455"/>
    </source>
</evidence>
<sequence length="186" mass="21084">MEWAIETLNTGLGQALIIAVFTAIAGRLLTARGKLIWSVSHQHQYQMPNLGGDGRFPVLTQQIWFQNSGRASIEDLEIVLNYPPQHFEIWSPRQYTTSNLSDGRLVISIPNLSGHEVFTLSMIDTIRELPYVLNVRWKHGMGKTIQMIPQRVWPPILLWCLAFLMLIGATAVLYAALRGIIWFTAL</sequence>
<keyword evidence="1" id="KW-0812">Transmembrane</keyword>
<organism evidence="2 3">
    <name type="scientific">Pontibaca methylaminivorans</name>
    <dbReference type="NCBI Taxonomy" id="515897"/>
    <lineage>
        <taxon>Bacteria</taxon>
        <taxon>Pseudomonadati</taxon>
        <taxon>Pseudomonadota</taxon>
        <taxon>Alphaproteobacteria</taxon>
        <taxon>Rhodobacterales</taxon>
        <taxon>Roseobacteraceae</taxon>
        <taxon>Pontibaca</taxon>
    </lineage>
</organism>
<evidence type="ECO:0000313" key="2">
    <source>
        <dbReference type="EMBL" id="SIT81902.1"/>
    </source>
</evidence>
<name>A0A1R3WU05_9RHOB</name>
<gene>
    <name evidence="2" type="ORF">SAMN05421849_1574</name>
</gene>
<accession>A0A1R3WU05</accession>
<reference evidence="2 3" key="1">
    <citation type="submission" date="2017-01" db="EMBL/GenBank/DDBJ databases">
        <authorList>
            <person name="Mah S.A."/>
            <person name="Swanson W.J."/>
            <person name="Moy G.W."/>
            <person name="Vacquier V.D."/>
        </authorList>
    </citation>
    <scope>NUCLEOTIDE SEQUENCE [LARGE SCALE GENOMIC DNA]</scope>
    <source>
        <strain evidence="2 3">DSM 21219</strain>
    </source>
</reference>
<dbReference type="AlphaFoldDB" id="A0A1R3WU05"/>
<dbReference type="Proteomes" id="UP000192455">
    <property type="component" value="Unassembled WGS sequence"/>
</dbReference>
<keyword evidence="1" id="KW-0472">Membrane</keyword>
<proteinExistence type="predicted"/>
<feature type="transmembrane region" description="Helical" evidence="1">
    <location>
        <begin position="156"/>
        <end position="177"/>
    </location>
</feature>